<comment type="caution">
    <text evidence="1">The sequence shown here is derived from an EMBL/GenBank/DDBJ whole genome shotgun (WGS) entry which is preliminary data.</text>
</comment>
<dbReference type="AlphaFoldDB" id="A0A7K3PW54"/>
<protein>
    <submittedName>
        <fullName evidence="1">Uncharacterized protein</fullName>
    </submittedName>
</protein>
<reference evidence="1 2" key="1">
    <citation type="submission" date="2020-01" db="EMBL/GenBank/DDBJ databases">
        <title>Insect and environment-associated Actinomycetes.</title>
        <authorList>
            <person name="Currrie C."/>
            <person name="Chevrette M."/>
            <person name="Carlson C."/>
            <person name="Stubbendieck R."/>
            <person name="Wendt-Pienkowski E."/>
        </authorList>
    </citation>
    <scope>NUCLEOTIDE SEQUENCE [LARGE SCALE GENOMIC DNA]</scope>
    <source>
        <strain evidence="1 2">SID14163</strain>
    </source>
</reference>
<evidence type="ECO:0000313" key="2">
    <source>
        <dbReference type="Proteomes" id="UP000470446"/>
    </source>
</evidence>
<accession>A0A7K3PW54</accession>
<organism evidence="1 2">
    <name type="scientific">Streptomyces coelicoflavus</name>
    <dbReference type="NCBI Taxonomy" id="285562"/>
    <lineage>
        <taxon>Bacteria</taxon>
        <taxon>Bacillati</taxon>
        <taxon>Actinomycetota</taxon>
        <taxon>Actinomycetes</taxon>
        <taxon>Kitasatosporales</taxon>
        <taxon>Streptomycetaceae</taxon>
        <taxon>Streptomyces</taxon>
    </lineage>
</organism>
<dbReference type="EMBL" id="JAAGMA010000963">
    <property type="protein sequence ID" value="NEB14216.1"/>
    <property type="molecule type" value="Genomic_DNA"/>
</dbReference>
<name>A0A7K3PW54_9ACTN</name>
<dbReference type="Proteomes" id="UP000470446">
    <property type="component" value="Unassembled WGS sequence"/>
</dbReference>
<dbReference type="Pfam" id="PF19979">
    <property type="entry name" value="DUF6415"/>
    <property type="match status" value="1"/>
</dbReference>
<proteinExistence type="predicted"/>
<dbReference type="RefSeq" id="WP_164250327.1">
    <property type="nucleotide sequence ID" value="NZ_JAAGMA010000963.1"/>
</dbReference>
<dbReference type="InterPro" id="IPR046300">
    <property type="entry name" value="DUF6415"/>
</dbReference>
<sequence length="180" mass="18783">MPQRTAQPRSAAGSCPPDVTVMRETVRLLLAPDAAVPPPAELDALTGLLRGHLAVLAPDVAALAARLPEDDVPRYCALACVGEAGGKLRAGPGTGKDAAVRYARKLARSLAALCDHYDSLTAQRDEPDPGTAYRRLLEHGAACGSCRAVDEMGSNAGVSCGTRDQLHDAYRKARRAASTA</sequence>
<gene>
    <name evidence="1" type="ORF">G3I32_36235</name>
</gene>
<evidence type="ECO:0000313" key="1">
    <source>
        <dbReference type="EMBL" id="NEB14216.1"/>
    </source>
</evidence>